<dbReference type="Proteomes" id="UP001596116">
    <property type="component" value="Unassembled WGS sequence"/>
</dbReference>
<keyword evidence="2" id="KW-1185">Reference proteome</keyword>
<protein>
    <submittedName>
        <fullName evidence="1">Uncharacterized protein</fullName>
    </submittedName>
</protein>
<name>A0ABW1KU86_9PROT</name>
<proteinExistence type="predicted"/>
<dbReference type="EMBL" id="JBHPON010000001">
    <property type="protein sequence ID" value="MFC6034122.1"/>
    <property type="molecule type" value="Genomic_DNA"/>
</dbReference>
<dbReference type="RefSeq" id="WP_379880565.1">
    <property type="nucleotide sequence ID" value="NZ_JBHPON010000001.1"/>
</dbReference>
<reference evidence="1 2" key="1">
    <citation type="submission" date="2024-09" db="EMBL/GenBank/DDBJ databases">
        <authorList>
            <person name="Zhang Z.-H."/>
        </authorList>
    </citation>
    <scope>NUCLEOTIDE SEQUENCE [LARGE SCALE GENOMIC DNA]</scope>
    <source>
        <strain evidence="1 2">HHTR114</strain>
    </source>
</reference>
<organism evidence="1 2">
    <name type="scientific">Hyphococcus aureus</name>
    <dbReference type="NCBI Taxonomy" id="2666033"/>
    <lineage>
        <taxon>Bacteria</taxon>
        <taxon>Pseudomonadati</taxon>
        <taxon>Pseudomonadota</taxon>
        <taxon>Alphaproteobacteria</taxon>
        <taxon>Parvularculales</taxon>
        <taxon>Parvularculaceae</taxon>
        <taxon>Hyphococcus</taxon>
    </lineage>
</organism>
<evidence type="ECO:0000313" key="1">
    <source>
        <dbReference type="EMBL" id="MFC6034122.1"/>
    </source>
</evidence>
<sequence length="41" mass="4805">MRIERRYEIVREARAVEESLEEMTRAVIRSAPVCAHDCTRA</sequence>
<evidence type="ECO:0000313" key="2">
    <source>
        <dbReference type="Proteomes" id="UP001596116"/>
    </source>
</evidence>
<gene>
    <name evidence="1" type="ORF">ACFMB1_01125</name>
</gene>
<comment type="caution">
    <text evidence="1">The sequence shown here is derived from an EMBL/GenBank/DDBJ whole genome shotgun (WGS) entry which is preliminary data.</text>
</comment>
<accession>A0ABW1KU86</accession>